<dbReference type="PANTHER" id="PTHR21310:SF37">
    <property type="entry name" value="AMINOGLYCOSIDE PHOSPHOTRANSFERASE DOMAIN-CONTAINING PROTEIN"/>
    <property type="match status" value="1"/>
</dbReference>
<dbReference type="Gene3D" id="3.30.200.20">
    <property type="entry name" value="Phosphorylase Kinase, domain 1"/>
    <property type="match status" value="1"/>
</dbReference>
<evidence type="ECO:0000259" key="1">
    <source>
        <dbReference type="Pfam" id="PF01636"/>
    </source>
</evidence>
<dbReference type="AlphaFoldDB" id="A0A319EX01"/>
<sequence>MQKRMCFDDVAWEQSETISDAWVAELFKIDTLRAIGDFIVKHRKGVPSELCQPRAGAFNVSFRMKFEDGGSALIRFPKPGATMFPEEKVRNEVAVIRYIQEYTSIPVPFILHWGTKNESPLNLGPFILMEYIDHDTDLGTALNTPTLNIEDRPILDPSIDIDKLEILYGQLADILLQLSQLSLPRIGSLAQIDGFTWDVRRRPLSIGMNELVRLGTLPRSTLPTSTFKTTSSYFNALAELHREHLSHQRNDAVDSANDCRRKIVARQLFSKLAREGRLTNSTNDHGPFKIWCDDLRPSNVLVNKNLQIVGVIDWEFTYAAPVEFSHAPPWWLLLEQPEYWPDGIEAWAKAFESRLQTFLKVLTEREETAMQRGRLRQEQRLSGPMRQSWVNGDFWVTYAARKNFAFDTIFWKKLDHRFFGSCTVAEENRWEKRIELLSEEESQCMEQVVSRKLEQIEKRALAWEPEEVDTVEAHHSVV</sequence>
<evidence type="ECO:0000313" key="2">
    <source>
        <dbReference type="EMBL" id="PYH96192.1"/>
    </source>
</evidence>
<dbReference type="PANTHER" id="PTHR21310">
    <property type="entry name" value="AMINOGLYCOSIDE PHOSPHOTRANSFERASE-RELATED-RELATED"/>
    <property type="match status" value="1"/>
</dbReference>
<keyword evidence="3" id="KW-1185">Reference proteome</keyword>
<dbReference type="InterPro" id="IPR011009">
    <property type="entry name" value="Kinase-like_dom_sf"/>
</dbReference>
<organism evidence="2 3">
    <name type="scientific">Aspergillus ellipticus CBS 707.79</name>
    <dbReference type="NCBI Taxonomy" id="1448320"/>
    <lineage>
        <taxon>Eukaryota</taxon>
        <taxon>Fungi</taxon>
        <taxon>Dikarya</taxon>
        <taxon>Ascomycota</taxon>
        <taxon>Pezizomycotina</taxon>
        <taxon>Eurotiomycetes</taxon>
        <taxon>Eurotiomycetidae</taxon>
        <taxon>Eurotiales</taxon>
        <taxon>Aspergillaceae</taxon>
        <taxon>Aspergillus</taxon>
        <taxon>Aspergillus subgen. Circumdati</taxon>
    </lineage>
</organism>
<dbReference type="EMBL" id="KZ825841">
    <property type="protein sequence ID" value="PYH96192.1"/>
    <property type="molecule type" value="Genomic_DNA"/>
</dbReference>
<dbReference type="InterPro" id="IPR051678">
    <property type="entry name" value="AGP_Transferase"/>
</dbReference>
<dbReference type="InterPro" id="IPR002575">
    <property type="entry name" value="Aminoglycoside_PTrfase"/>
</dbReference>
<dbReference type="VEuPathDB" id="FungiDB:BO71DRAFT_375883"/>
<dbReference type="Pfam" id="PF01636">
    <property type="entry name" value="APH"/>
    <property type="match status" value="1"/>
</dbReference>
<gene>
    <name evidence="2" type="ORF">BO71DRAFT_375883</name>
</gene>
<feature type="domain" description="Aminoglycoside phosphotransferase" evidence="1">
    <location>
        <begin position="53"/>
        <end position="322"/>
    </location>
</feature>
<dbReference type="SUPFAM" id="SSF56112">
    <property type="entry name" value="Protein kinase-like (PK-like)"/>
    <property type="match status" value="1"/>
</dbReference>
<proteinExistence type="predicted"/>
<dbReference type="Proteomes" id="UP000247810">
    <property type="component" value="Unassembled WGS sequence"/>
</dbReference>
<keyword evidence="2" id="KW-0808">Transferase</keyword>
<protein>
    <submittedName>
        <fullName evidence="2">Phosphotransferase family protein</fullName>
    </submittedName>
</protein>
<name>A0A319EX01_9EURO</name>
<accession>A0A319EX01</accession>
<evidence type="ECO:0000313" key="3">
    <source>
        <dbReference type="Proteomes" id="UP000247810"/>
    </source>
</evidence>
<dbReference type="STRING" id="1448320.A0A319EX01"/>
<dbReference type="OrthoDB" id="5412996at2759"/>
<dbReference type="GO" id="GO:0016740">
    <property type="term" value="F:transferase activity"/>
    <property type="evidence" value="ECO:0007669"/>
    <property type="project" value="UniProtKB-KW"/>
</dbReference>
<reference evidence="2 3" key="1">
    <citation type="submission" date="2018-02" db="EMBL/GenBank/DDBJ databases">
        <title>The genomes of Aspergillus section Nigri reveals drivers in fungal speciation.</title>
        <authorList>
            <consortium name="DOE Joint Genome Institute"/>
            <person name="Vesth T.C."/>
            <person name="Nybo J."/>
            <person name="Theobald S."/>
            <person name="Brandl J."/>
            <person name="Frisvad J.C."/>
            <person name="Nielsen K.F."/>
            <person name="Lyhne E.K."/>
            <person name="Kogle M.E."/>
            <person name="Kuo A."/>
            <person name="Riley R."/>
            <person name="Clum A."/>
            <person name="Nolan M."/>
            <person name="Lipzen A."/>
            <person name="Salamov A."/>
            <person name="Henrissat B."/>
            <person name="Wiebenga A."/>
            <person name="De vries R.P."/>
            <person name="Grigoriev I.V."/>
            <person name="Mortensen U.H."/>
            <person name="Andersen M.R."/>
            <person name="Baker S.E."/>
        </authorList>
    </citation>
    <scope>NUCLEOTIDE SEQUENCE [LARGE SCALE GENOMIC DNA]</scope>
    <source>
        <strain evidence="2 3">CBS 707.79</strain>
    </source>
</reference>